<dbReference type="EMBL" id="VEPZ02001432">
    <property type="protein sequence ID" value="KAE8673220.1"/>
    <property type="molecule type" value="Genomic_DNA"/>
</dbReference>
<name>A0A6A2XTN4_HIBSY</name>
<organism evidence="1 2">
    <name type="scientific">Hibiscus syriacus</name>
    <name type="common">Rose of Sharon</name>
    <dbReference type="NCBI Taxonomy" id="106335"/>
    <lineage>
        <taxon>Eukaryota</taxon>
        <taxon>Viridiplantae</taxon>
        <taxon>Streptophyta</taxon>
        <taxon>Embryophyta</taxon>
        <taxon>Tracheophyta</taxon>
        <taxon>Spermatophyta</taxon>
        <taxon>Magnoliopsida</taxon>
        <taxon>eudicotyledons</taxon>
        <taxon>Gunneridae</taxon>
        <taxon>Pentapetalae</taxon>
        <taxon>rosids</taxon>
        <taxon>malvids</taxon>
        <taxon>Malvales</taxon>
        <taxon>Malvaceae</taxon>
        <taxon>Malvoideae</taxon>
        <taxon>Hibiscus</taxon>
    </lineage>
</organism>
<comment type="caution">
    <text evidence="1">The sequence shown here is derived from an EMBL/GenBank/DDBJ whole genome shotgun (WGS) entry which is preliminary data.</text>
</comment>
<sequence length="111" mass="11946">MTYLHDMVSNMSRMLCNPSAVCLILTEASTGDKSGSKNRSLRKECVIQFSATATGMPCSPSAASEVTRNVVTSFLRLPILIALFCRVESMLGLREGRACCTGDFEVRGSCG</sequence>
<gene>
    <name evidence="1" type="ORF">F3Y22_tig00111799pilonHSYRG00011</name>
</gene>
<evidence type="ECO:0000313" key="1">
    <source>
        <dbReference type="EMBL" id="KAE8673220.1"/>
    </source>
</evidence>
<protein>
    <submittedName>
        <fullName evidence="1">Uncharacterized protein</fullName>
    </submittedName>
</protein>
<dbReference type="AlphaFoldDB" id="A0A6A2XTN4"/>
<proteinExistence type="predicted"/>
<accession>A0A6A2XTN4</accession>
<dbReference type="Proteomes" id="UP000436088">
    <property type="component" value="Unassembled WGS sequence"/>
</dbReference>
<evidence type="ECO:0000313" key="2">
    <source>
        <dbReference type="Proteomes" id="UP000436088"/>
    </source>
</evidence>
<keyword evidence="2" id="KW-1185">Reference proteome</keyword>
<reference evidence="1" key="1">
    <citation type="submission" date="2019-09" db="EMBL/GenBank/DDBJ databases">
        <title>Draft genome information of white flower Hibiscus syriacus.</title>
        <authorList>
            <person name="Kim Y.-M."/>
        </authorList>
    </citation>
    <scope>NUCLEOTIDE SEQUENCE [LARGE SCALE GENOMIC DNA]</scope>
    <source>
        <strain evidence="1">YM2019G1</strain>
    </source>
</reference>